<accession>A0ABS4GM61</accession>
<dbReference type="Pfam" id="PF01925">
    <property type="entry name" value="TauE"/>
    <property type="match status" value="1"/>
</dbReference>
<keyword evidence="6 8" id="KW-1133">Transmembrane helix</keyword>
<feature type="transmembrane region" description="Helical" evidence="8">
    <location>
        <begin position="197"/>
        <end position="219"/>
    </location>
</feature>
<comment type="caution">
    <text evidence="9">The sequence shown here is derived from an EMBL/GenBank/DDBJ whole genome shotgun (WGS) entry which is preliminary data.</text>
</comment>
<organism evidence="9 10">
    <name type="scientific">Ammoniphilus resinae</name>
    <dbReference type="NCBI Taxonomy" id="861532"/>
    <lineage>
        <taxon>Bacteria</taxon>
        <taxon>Bacillati</taxon>
        <taxon>Bacillota</taxon>
        <taxon>Bacilli</taxon>
        <taxon>Bacillales</taxon>
        <taxon>Paenibacillaceae</taxon>
        <taxon>Aneurinibacillus group</taxon>
        <taxon>Ammoniphilus</taxon>
    </lineage>
</organism>
<dbReference type="RefSeq" id="WP_342453786.1">
    <property type="nucleotide sequence ID" value="NZ_JAGGKT010000002.1"/>
</dbReference>
<protein>
    <recommendedName>
        <fullName evidence="8">Probable membrane transporter protein</fullName>
    </recommendedName>
</protein>
<feature type="transmembrane region" description="Helical" evidence="8">
    <location>
        <begin position="130"/>
        <end position="160"/>
    </location>
</feature>
<evidence type="ECO:0000256" key="7">
    <source>
        <dbReference type="ARBA" id="ARBA00023136"/>
    </source>
</evidence>
<keyword evidence="7 8" id="KW-0472">Membrane</keyword>
<evidence type="ECO:0000313" key="9">
    <source>
        <dbReference type="EMBL" id="MBP1931197.1"/>
    </source>
</evidence>
<dbReference type="Proteomes" id="UP001519343">
    <property type="component" value="Unassembled WGS sequence"/>
</dbReference>
<dbReference type="InterPro" id="IPR052017">
    <property type="entry name" value="TSUP"/>
</dbReference>
<feature type="transmembrane region" description="Helical" evidence="8">
    <location>
        <begin position="44"/>
        <end position="65"/>
    </location>
</feature>
<name>A0ABS4GM61_9BACL</name>
<evidence type="ECO:0000256" key="3">
    <source>
        <dbReference type="ARBA" id="ARBA00022448"/>
    </source>
</evidence>
<feature type="transmembrane region" description="Helical" evidence="8">
    <location>
        <begin position="101"/>
        <end position="118"/>
    </location>
</feature>
<evidence type="ECO:0000256" key="1">
    <source>
        <dbReference type="ARBA" id="ARBA00004651"/>
    </source>
</evidence>
<dbReference type="EMBL" id="JAGGKT010000002">
    <property type="protein sequence ID" value="MBP1931197.1"/>
    <property type="molecule type" value="Genomic_DNA"/>
</dbReference>
<keyword evidence="3" id="KW-0813">Transport</keyword>
<feature type="transmembrane region" description="Helical" evidence="8">
    <location>
        <begin position="71"/>
        <end position="89"/>
    </location>
</feature>
<evidence type="ECO:0000313" key="10">
    <source>
        <dbReference type="Proteomes" id="UP001519343"/>
    </source>
</evidence>
<sequence>MSIELVYILIILFIGSFIQGSSGFGFGLFSMGLLSLILTVKDSILLILGLTILISIRILIKYYRFICWKELIPILCAALVGRIFAFFFIGQFGTSEMMKQWLGFVLLGLVGYLFLRPKKELSRLPFSDHLLFPVLVGLAGGFVGGAFAVGGPFFVVYFLMFYQDKRNYNANLQVTFFLSNLFTLIMHGLNGDVTPKLSLYILLGSLAVLFGVSIGLKWFERLPKEFIQRLAYSIVLVAGINLLIFS</sequence>
<feature type="transmembrane region" description="Helical" evidence="8">
    <location>
        <begin position="172"/>
        <end position="191"/>
    </location>
</feature>
<evidence type="ECO:0000256" key="5">
    <source>
        <dbReference type="ARBA" id="ARBA00022692"/>
    </source>
</evidence>
<dbReference type="InterPro" id="IPR002781">
    <property type="entry name" value="TM_pro_TauE-like"/>
</dbReference>
<evidence type="ECO:0000256" key="4">
    <source>
        <dbReference type="ARBA" id="ARBA00022475"/>
    </source>
</evidence>
<keyword evidence="4 8" id="KW-1003">Cell membrane</keyword>
<keyword evidence="5 8" id="KW-0812">Transmembrane</keyword>
<reference evidence="9 10" key="1">
    <citation type="submission" date="2021-03" db="EMBL/GenBank/DDBJ databases">
        <title>Genomic Encyclopedia of Type Strains, Phase IV (KMG-IV): sequencing the most valuable type-strain genomes for metagenomic binning, comparative biology and taxonomic classification.</title>
        <authorList>
            <person name="Goeker M."/>
        </authorList>
    </citation>
    <scope>NUCLEOTIDE SEQUENCE [LARGE SCALE GENOMIC DNA]</scope>
    <source>
        <strain evidence="9 10">DSM 24738</strain>
    </source>
</reference>
<comment type="similarity">
    <text evidence="2 8">Belongs to the 4-toluene sulfonate uptake permease (TSUP) (TC 2.A.102) family.</text>
</comment>
<gene>
    <name evidence="9" type="ORF">J2Z37_001194</name>
</gene>
<keyword evidence="10" id="KW-1185">Reference proteome</keyword>
<evidence type="ECO:0000256" key="6">
    <source>
        <dbReference type="ARBA" id="ARBA00022989"/>
    </source>
</evidence>
<proteinExistence type="inferred from homology"/>
<comment type="subcellular location">
    <subcellularLocation>
        <location evidence="1 8">Cell membrane</location>
        <topology evidence="1 8">Multi-pass membrane protein</topology>
    </subcellularLocation>
</comment>
<feature type="transmembrane region" description="Helical" evidence="8">
    <location>
        <begin position="226"/>
        <end position="245"/>
    </location>
</feature>
<evidence type="ECO:0000256" key="2">
    <source>
        <dbReference type="ARBA" id="ARBA00009142"/>
    </source>
</evidence>
<evidence type="ECO:0000256" key="8">
    <source>
        <dbReference type="RuleBase" id="RU363041"/>
    </source>
</evidence>
<feature type="transmembrane region" description="Helical" evidence="8">
    <location>
        <begin position="6"/>
        <end position="37"/>
    </location>
</feature>
<dbReference type="PANTHER" id="PTHR30269">
    <property type="entry name" value="TRANSMEMBRANE PROTEIN YFCA"/>
    <property type="match status" value="1"/>
</dbReference>
<dbReference type="PANTHER" id="PTHR30269:SF37">
    <property type="entry name" value="MEMBRANE TRANSPORTER PROTEIN"/>
    <property type="match status" value="1"/>
</dbReference>